<evidence type="ECO:0000313" key="2">
    <source>
        <dbReference type="EMBL" id="MBB6214028.1"/>
    </source>
</evidence>
<dbReference type="Pfam" id="PF00583">
    <property type="entry name" value="Acetyltransf_1"/>
    <property type="match status" value="1"/>
</dbReference>
<name>A0A841KPL0_9FIRM</name>
<sequence length="436" mass="50081">MLIKTEISQTILEFLRTDLPVNLNILGILDNVPHVEIYVDHVEHPRGVLIKKDYFHYLYTKEDHFIDAVMDQFFREGFYGFSGIEGYIAEKIMKKYDVTWTSPCTLYYMPKENLNLKLIKNPVQSIALEDAAVVDHFYTYRNEQSLETIRRDIQERPSSAIYVDGEIACWVLIHDDDSMGIMYTKDTHRKKGYAVDVTIDLASKTIEKGKMPFLQIVEGNNMSPGLAKKCGFVEWGKVTWFGIVAGTPKELIEGNNREKELFLQSFPKDGKGTYFIPQGAYEGRYIFLYGYKGQGVLDIKVQLEEIQSEDTLYQWCGRVVKNYDVPKEKQNEAQSMVMGMMTHGESRYKCYVGKWNGEIVATAALLAMDDTAQGLYFLSVEDKYRRRGVGTAMVGEILKLAKENEQEVLFTQSPQEYAGLFEGLGMKRSHQEEIFI</sequence>
<dbReference type="InterPro" id="IPR053225">
    <property type="entry name" value="Acyl-CoA_N-acyltransferase"/>
</dbReference>
<dbReference type="EMBL" id="JACHEN010000001">
    <property type="protein sequence ID" value="MBB6214028.1"/>
    <property type="molecule type" value="Genomic_DNA"/>
</dbReference>
<dbReference type="CDD" id="cd04301">
    <property type="entry name" value="NAT_SF"/>
    <property type="match status" value="1"/>
</dbReference>
<proteinExistence type="predicted"/>
<organism evidence="2 3">
    <name type="scientific">Anaerosolibacter carboniphilus</name>
    <dbReference type="NCBI Taxonomy" id="1417629"/>
    <lineage>
        <taxon>Bacteria</taxon>
        <taxon>Bacillati</taxon>
        <taxon>Bacillota</taxon>
        <taxon>Clostridia</taxon>
        <taxon>Peptostreptococcales</taxon>
        <taxon>Thermotaleaceae</taxon>
        <taxon>Anaerosolibacter</taxon>
    </lineage>
</organism>
<dbReference type="InterPro" id="IPR013653">
    <property type="entry name" value="GCN5-like_dom"/>
</dbReference>
<dbReference type="InterPro" id="IPR000182">
    <property type="entry name" value="GNAT_dom"/>
</dbReference>
<keyword evidence="3" id="KW-1185">Reference proteome</keyword>
<feature type="domain" description="N-acetyltransferase" evidence="1">
    <location>
        <begin position="299"/>
        <end position="436"/>
    </location>
</feature>
<protein>
    <submittedName>
        <fullName evidence="2">Putative GNAT family acetyltransferase</fullName>
    </submittedName>
</protein>
<dbReference type="GO" id="GO:0016747">
    <property type="term" value="F:acyltransferase activity, transferring groups other than amino-acyl groups"/>
    <property type="evidence" value="ECO:0007669"/>
    <property type="project" value="InterPro"/>
</dbReference>
<evidence type="ECO:0000313" key="3">
    <source>
        <dbReference type="Proteomes" id="UP000579281"/>
    </source>
</evidence>
<dbReference type="SUPFAM" id="SSF55729">
    <property type="entry name" value="Acyl-CoA N-acyltransferases (Nat)"/>
    <property type="match status" value="2"/>
</dbReference>
<comment type="caution">
    <text evidence="2">The sequence shown here is derived from an EMBL/GenBank/DDBJ whole genome shotgun (WGS) entry which is preliminary data.</text>
</comment>
<keyword evidence="2" id="KW-0808">Transferase</keyword>
<dbReference type="Proteomes" id="UP000579281">
    <property type="component" value="Unassembled WGS sequence"/>
</dbReference>
<reference evidence="2 3" key="1">
    <citation type="submission" date="2020-08" db="EMBL/GenBank/DDBJ databases">
        <title>Genomic Encyclopedia of Type Strains, Phase IV (KMG-IV): sequencing the most valuable type-strain genomes for metagenomic binning, comparative biology and taxonomic classification.</title>
        <authorList>
            <person name="Goeker M."/>
        </authorList>
    </citation>
    <scope>NUCLEOTIDE SEQUENCE [LARGE SCALE GENOMIC DNA]</scope>
    <source>
        <strain evidence="2 3">DSM 103526</strain>
    </source>
</reference>
<dbReference type="PANTHER" id="PTHR20958:SF6">
    <property type="entry name" value="GLYCINE N-ACYLTRANSFERASE-LIKE PROTEIN"/>
    <property type="match status" value="1"/>
</dbReference>
<accession>A0A841KPL0</accession>
<gene>
    <name evidence="2" type="ORF">HNQ80_000097</name>
</gene>
<evidence type="ECO:0000259" key="1">
    <source>
        <dbReference type="PROSITE" id="PS51186"/>
    </source>
</evidence>
<dbReference type="PANTHER" id="PTHR20958">
    <property type="entry name" value="GLYCINE N-ACYLTRANSFERASE-LIKE PROTEIN"/>
    <property type="match status" value="1"/>
</dbReference>
<dbReference type="InterPro" id="IPR016181">
    <property type="entry name" value="Acyl_CoA_acyltransferase"/>
</dbReference>
<dbReference type="Gene3D" id="3.40.630.30">
    <property type="match status" value="2"/>
</dbReference>
<dbReference type="Pfam" id="PF08445">
    <property type="entry name" value="FR47"/>
    <property type="match status" value="1"/>
</dbReference>
<dbReference type="AlphaFoldDB" id="A0A841KPL0"/>
<dbReference type="PROSITE" id="PS51186">
    <property type="entry name" value="GNAT"/>
    <property type="match status" value="1"/>
</dbReference>
<dbReference type="RefSeq" id="WP_184307075.1">
    <property type="nucleotide sequence ID" value="NZ_JACHEN010000001.1"/>
</dbReference>